<dbReference type="Proteomes" id="UP000306378">
    <property type="component" value="Unassembled WGS sequence"/>
</dbReference>
<reference evidence="2 3" key="1">
    <citation type="submission" date="2019-05" db="EMBL/GenBank/DDBJ databases">
        <title>Genomes sequences of two Nocardia cyriacigeorgica environmental isolates, type strains Nocardia asteroides ATCC 19247 and Nocardia cyriacigeorgica DSM 44484.</title>
        <authorList>
            <person name="Vautrin F."/>
            <person name="Bergeron E."/>
            <person name="Dubost A."/>
            <person name="Abrouk D."/>
            <person name="Rodriguez Nava V."/>
            <person name="Pujic P."/>
        </authorList>
    </citation>
    <scope>NUCLEOTIDE SEQUENCE [LARGE SCALE GENOMIC DNA]</scope>
    <source>
        <strain evidence="2 3">EML 446</strain>
    </source>
</reference>
<organism evidence="2 3">
    <name type="scientific">Nocardia cyriacigeorgica</name>
    <dbReference type="NCBI Taxonomy" id="135487"/>
    <lineage>
        <taxon>Bacteria</taxon>
        <taxon>Bacillati</taxon>
        <taxon>Actinomycetota</taxon>
        <taxon>Actinomycetes</taxon>
        <taxon>Mycobacteriales</taxon>
        <taxon>Nocardiaceae</taxon>
        <taxon>Nocardia</taxon>
    </lineage>
</organism>
<evidence type="ECO:0000313" key="3">
    <source>
        <dbReference type="Proteomes" id="UP000306378"/>
    </source>
</evidence>
<feature type="domain" description="DUF397" evidence="1">
    <location>
        <begin position="14"/>
        <end position="69"/>
    </location>
</feature>
<evidence type="ECO:0000313" key="2">
    <source>
        <dbReference type="EMBL" id="TLF77691.1"/>
    </source>
</evidence>
<protein>
    <submittedName>
        <fullName evidence="2">DUF397 domain-containing protein</fullName>
    </submittedName>
</protein>
<dbReference type="Pfam" id="PF04149">
    <property type="entry name" value="DUF397"/>
    <property type="match status" value="1"/>
</dbReference>
<evidence type="ECO:0000259" key="1">
    <source>
        <dbReference type="Pfam" id="PF04149"/>
    </source>
</evidence>
<comment type="caution">
    <text evidence="2">The sequence shown here is derived from an EMBL/GenBank/DDBJ whole genome shotgun (WGS) entry which is preliminary data.</text>
</comment>
<dbReference type="EMBL" id="VBUT01000005">
    <property type="protein sequence ID" value="TLF77691.1"/>
    <property type="molecule type" value="Genomic_DNA"/>
</dbReference>
<sequence>MSTDRPVTSNNGDFFKSSYSNDGPSCVEVKFLGDCVLIRDSKQNSDYADAPDTQPTIAIPTACWTAFLDLALSSRPGTVGTAEVSVNADGSAELAAADTASRIVTLRYTADEWEAFGKGVADGEFRRP</sequence>
<dbReference type="RefSeq" id="WP_040789268.1">
    <property type="nucleotide sequence ID" value="NZ_JADLPF010000003.1"/>
</dbReference>
<dbReference type="AlphaFoldDB" id="A0A5R8NPZ1"/>
<gene>
    <name evidence="2" type="ORF">FEK34_15430</name>
</gene>
<accession>A0A5R8NPZ1</accession>
<proteinExistence type="predicted"/>
<name>A0A5R8NPZ1_9NOCA</name>
<dbReference type="InterPro" id="IPR007278">
    <property type="entry name" value="DUF397"/>
</dbReference>